<evidence type="ECO:0000256" key="5">
    <source>
        <dbReference type="ARBA" id="ARBA00022759"/>
    </source>
</evidence>
<dbReference type="CDD" id="cd01647">
    <property type="entry name" value="RT_LTR"/>
    <property type="match status" value="1"/>
</dbReference>
<feature type="region of interest" description="Disordered" evidence="8">
    <location>
        <begin position="905"/>
        <end position="941"/>
    </location>
</feature>
<dbReference type="CDD" id="cd09274">
    <property type="entry name" value="RNase_HI_RT_Ty3"/>
    <property type="match status" value="1"/>
</dbReference>
<gene>
    <name evidence="10" type="ORF">TKK_017059</name>
</gene>
<evidence type="ECO:0000313" key="11">
    <source>
        <dbReference type="Proteomes" id="UP001627154"/>
    </source>
</evidence>
<name>A0ABD2W5Y7_9HYME</name>
<evidence type="ECO:0000256" key="6">
    <source>
        <dbReference type="ARBA" id="ARBA00022918"/>
    </source>
</evidence>
<dbReference type="FunFam" id="3.30.70.270:FF:000020">
    <property type="entry name" value="Transposon Tf2-6 polyprotein-like Protein"/>
    <property type="match status" value="1"/>
</dbReference>
<dbReference type="PROSITE" id="PS50878">
    <property type="entry name" value="RT_POL"/>
    <property type="match status" value="1"/>
</dbReference>
<keyword evidence="6" id="KW-0695">RNA-directed DNA polymerase</keyword>
<dbReference type="PANTHER" id="PTHR37984:SF5">
    <property type="entry name" value="PROTEIN NYNRIN-LIKE"/>
    <property type="match status" value="1"/>
</dbReference>
<dbReference type="Gene3D" id="2.40.70.10">
    <property type="entry name" value="Acid Proteases"/>
    <property type="match status" value="1"/>
</dbReference>
<dbReference type="EC" id="2.7.7.49" evidence="1"/>
<feature type="region of interest" description="Disordered" evidence="8">
    <location>
        <begin position="766"/>
        <end position="834"/>
    </location>
</feature>
<dbReference type="EMBL" id="JBJJXI010000136">
    <property type="protein sequence ID" value="KAL3387986.1"/>
    <property type="molecule type" value="Genomic_DNA"/>
</dbReference>
<dbReference type="Pfam" id="PF17919">
    <property type="entry name" value="RT_RNaseH_2"/>
    <property type="match status" value="1"/>
</dbReference>
<comment type="caution">
    <text evidence="10">The sequence shown here is derived from an EMBL/GenBank/DDBJ whole genome shotgun (WGS) entry which is preliminary data.</text>
</comment>
<dbReference type="InterPro" id="IPR000477">
    <property type="entry name" value="RT_dom"/>
</dbReference>
<keyword evidence="2" id="KW-0808">Transferase</keyword>
<evidence type="ECO:0000259" key="9">
    <source>
        <dbReference type="PROSITE" id="PS50878"/>
    </source>
</evidence>
<dbReference type="Pfam" id="PF00078">
    <property type="entry name" value="RVT_1"/>
    <property type="match status" value="1"/>
</dbReference>
<evidence type="ECO:0000256" key="2">
    <source>
        <dbReference type="ARBA" id="ARBA00022679"/>
    </source>
</evidence>
<evidence type="ECO:0000256" key="7">
    <source>
        <dbReference type="ARBA" id="ARBA00023268"/>
    </source>
</evidence>
<keyword evidence="7" id="KW-0511">Multifunctional enzyme</keyword>
<feature type="compositionally biased region" description="Basic and acidic residues" evidence="8">
    <location>
        <begin position="767"/>
        <end position="787"/>
    </location>
</feature>
<evidence type="ECO:0000313" key="10">
    <source>
        <dbReference type="EMBL" id="KAL3387986.1"/>
    </source>
</evidence>
<reference evidence="10 11" key="1">
    <citation type="journal article" date="2024" name="bioRxiv">
        <title>A reference genome for Trichogramma kaykai: A tiny desert-dwelling parasitoid wasp with competing sex-ratio distorters.</title>
        <authorList>
            <person name="Culotta J."/>
            <person name="Lindsey A.R."/>
        </authorList>
    </citation>
    <scope>NUCLEOTIDE SEQUENCE [LARGE SCALE GENOMIC DNA]</scope>
    <source>
        <strain evidence="10 11">KSX58</strain>
    </source>
</reference>
<feature type="compositionally biased region" description="Polar residues" evidence="8">
    <location>
        <begin position="862"/>
        <end position="880"/>
    </location>
</feature>
<dbReference type="SUPFAM" id="SSF56672">
    <property type="entry name" value="DNA/RNA polymerases"/>
    <property type="match status" value="1"/>
</dbReference>
<dbReference type="InterPro" id="IPR043128">
    <property type="entry name" value="Rev_trsase/Diguanyl_cyclase"/>
</dbReference>
<evidence type="ECO:0000256" key="8">
    <source>
        <dbReference type="SAM" id="MobiDB-lite"/>
    </source>
</evidence>
<protein>
    <recommendedName>
        <fullName evidence="1">RNA-directed DNA polymerase</fullName>
        <ecNumber evidence="1">2.7.7.49</ecNumber>
    </recommendedName>
</protein>
<keyword evidence="11" id="KW-1185">Reference proteome</keyword>
<evidence type="ECO:0000256" key="4">
    <source>
        <dbReference type="ARBA" id="ARBA00022722"/>
    </source>
</evidence>
<dbReference type="Gene3D" id="3.30.70.270">
    <property type="match status" value="2"/>
</dbReference>
<dbReference type="GO" id="GO:0004519">
    <property type="term" value="F:endonuclease activity"/>
    <property type="evidence" value="ECO:0007669"/>
    <property type="project" value="UniProtKB-KW"/>
</dbReference>
<dbReference type="Gene3D" id="3.10.10.10">
    <property type="entry name" value="HIV Type 1 Reverse Transcriptase, subunit A, domain 1"/>
    <property type="match status" value="1"/>
</dbReference>
<dbReference type="PANTHER" id="PTHR37984">
    <property type="entry name" value="PROTEIN CBG26694"/>
    <property type="match status" value="1"/>
</dbReference>
<feature type="domain" description="Reverse transcriptase" evidence="9">
    <location>
        <begin position="320"/>
        <end position="505"/>
    </location>
</feature>
<dbReference type="FunFam" id="3.10.20.370:FF:000001">
    <property type="entry name" value="Retrovirus-related Pol polyprotein from transposon 17.6-like protein"/>
    <property type="match status" value="1"/>
</dbReference>
<keyword evidence="3" id="KW-0548">Nucleotidyltransferase</keyword>
<keyword evidence="4" id="KW-0540">Nuclease</keyword>
<evidence type="ECO:0000256" key="3">
    <source>
        <dbReference type="ARBA" id="ARBA00022695"/>
    </source>
</evidence>
<feature type="region of interest" description="Disordered" evidence="8">
    <location>
        <begin position="850"/>
        <end position="880"/>
    </location>
</feature>
<organism evidence="10 11">
    <name type="scientific">Trichogramma kaykai</name>
    <dbReference type="NCBI Taxonomy" id="54128"/>
    <lineage>
        <taxon>Eukaryota</taxon>
        <taxon>Metazoa</taxon>
        <taxon>Ecdysozoa</taxon>
        <taxon>Arthropoda</taxon>
        <taxon>Hexapoda</taxon>
        <taxon>Insecta</taxon>
        <taxon>Pterygota</taxon>
        <taxon>Neoptera</taxon>
        <taxon>Endopterygota</taxon>
        <taxon>Hymenoptera</taxon>
        <taxon>Apocrita</taxon>
        <taxon>Proctotrupomorpha</taxon>
        <taxon>Chalcidoidea</taxon>
        <taxon>Trichogrammatidae</taxon>
        <taxon>Trichogramma</taxon>
    </lineage>
</organism>
<dbReference type="GO" id="GO:0003964">
    <property type="term" value="F:RNA-directed DNA polymerase activity"/>
    <property type="evidence" value="ECO:0007669"/>
    <property type="project" value="UniProtKB-KW"/>
</dbReference>
<sequence length="941" mass="105720">MIEWTEDSFSRSPSKFFIDSGAEVSIIKEDAVNSLFAEAANTTVIYRIQGITVGACITLGSIKVNLQGLECLLHIVPSSVSMEADGLLGWDIINKYKGVIDAAEQKLMLDNKVIPFFNKDIIDLPPRMRKVIKARAFNDEPVGWVPLQHLKDGILFGNFVGQNRDGWIFAECLNTTEEFLSIPIPWVELIPCETVSAHENTDAGEDSNKLHDSFIFSLATDNAAENTPSEPQSTLSLEGRKKKIFDLMDTEGCSEEELAAVKELIEHNPYVFGLDGEPLPISNIIKCSITTTSAKPFTPKHYRYPPKMKDQMQKEIDKLLKGDIIVKSTTPWLSPLWIVPKKTVDQSGNKKWRLVTDFRQLNEMTEGYCHPIPLTVDILERLASANYISCIDLRSGFHQIAMDEDSAYKTGFAGPDGVYQYKRMGMGLKCAPGIFSRAMSLALAGLQGTELEIYLDDVMVHGETLEEHNGRFKRMIDRFAKANMSIEPSKCQMLKKEAKVLGHIVGNGEIKPDPTKIEAMRDYPAPTNPKKVKQFLGHTGYYRRFIKGYATIARPLQKLLRKTEKFVWGEEQQKAFKDLVDRLCDYPVLKTPDFSKPFILTTDASDYAIGAILGQGEVGKDHACAYASRCLKSAELRYPTYDKELLAVVYGKEQFYYYLWGRKFTVVTDHQALVHFSKTRKPDLRFNRLKAELRGYEFDIIYRRGLVNSNVDALSRNPVIREGDDITELPRAQLYELADKQEEETNVLEEEKDHPPGRIFKVRARREKKEKALKTKERESEDEKVKSDYGSCSGGDMLRQPHTKMRRTKSPSSCSVCSTSGSDVSMKVVSGPRKAKLRAREKIANIIQNTRRPKAHAKTAASPVNQAQSTHTGSTNKVASPSITNEKITEMQNAHDVSNCNATISSDKSAHVSDVTRPSPSYASQPRARLPDTTRANVLSI</sequence>
<dbReference type="AlphaFoldDB" id="A0ABD2W5Y7"/>
<dbReference type="InterPro" id="IPR041577">
    <property type="entry name" value="RT_RNaseH_2"/>
</dbReference>
<dbReference type="InterPro" id="IPR021109">
    <property type="entry name" value="Peptidase_aspartic_dom_sf"/>
</dbReference>
<dbReference type="InterPro" id="IPR050951">
    <property type="entry name" value="Retrovirus_Pol_polyprotein"/>
</dbReference>
<dbReference type="Proteomes" id="UP001627154">
    <property type="component" value="Unassembled WGS sequence"/>
</dbReference>
<dbReference type="SUPFAM" id="SSF50630">
    <property type="entry name" value="Acid proteases"/>
    <property type="match status" value="1"/>
</dbReference>
<keyword evidence="5" id="KW-0378">Hydrolase</keyword>
<accession>A0ABD2W5Y7</accession>
<evidence type="ECO:0000256" key="1">
    <source>
        <dbReference type="ARBA" id="ARBA00012493"/>
    </source>
</evidence>
<keyword evidence="5" id="KW-0255">Endonuclease</keyword>
<feature type="compositionally biased region" description="Low complexity" evidence="8">
    <location>
        <begin position="810"/>
        <end position="825"/>
    </location>
</feature>
<proteinExistence type="predicted"/>
<dbReference type="InterPro" id="IPR043502">
    <property type="entry name" value="DNA/RNA_pol_sf"/>
</dbReference>